<dbReference type="EMBL" id="JBJQND010000002">
    <property type="protein sequence ID" value="KAL3887412.1"/>
    <property type="molecule type" value="Genomic_DNA"/>
</dbReference>
<reference evidence="2 3" key="1">
    <citation type="submission" date="2024-11" db="EMBL/GenBank/DDBJ databases">
        <title>Chromosome-level genome assembly of the freshwater bivalve Anodonta woodiana.</title>
        <authorList>
            <person name="Chen X."/>
        </authorList>
    </citation>
    <scope>NUCLEOTIDE SEQUENCE [LARGE SCALE GENOMIC DNA]</scope>
    <source>
        <strain evidence="2">MN2024</strain>
        <tissue evidence="2">Gills</tissue>
    </source>
</reference>
<keyword evidence="3" id="KW-1185">Reference proteome</keyword>
<dbReference type="AlphaFoldDB" id="A0ABD3XMU8"/>
<evidence type="ECO:0000313" key="3">
    <source>
        <dbReference type="Proteomes" id="UP001634394"/>
    </source>
</evidence>
<dbReference type="InterPro" id="IPR007110">
    <property type="entry name" value="Ig-like_dom"/>
</dbReference>
<dbReference type="SUPFAM" id="SSF48726">
    <property type="entry name" value="Immunoglobulin"/>
    <property type="match status" value="1"/>
</dbReference>
<sequence length="94" mass="10660">KLESDNSVPIVGGNLTLSCLTHDIFKDGAIYWFNPKETEPFKCYPKRGGWCENNKSSYIFTANISGAYAYIDDLDRARDGGTWKCMQINNISRK</sequence>
<dbReference type="Proteomes" id="UP001634394">
    <property type="component" value="Unassembled WGS sequence"/>
</dbReference>
<dbReference type="InterPro" id="IPR036179">
    <property type="entry name" value="Ig-like_dom_sf"/>
</dbReference>
<feature type="non-terminal residue" evidence="2">
    <location>
        <position position="94"/>
    </location>
</feature>
<evidence type="ECO:0000313" key="2">
    <source>
        <dbReference type="EMBL" id="KAL3887412.1"/>
    </source>
</evidence>
<protein>
    <recommendedName>
        <fullName evidence="1">Ig-like domain-containing protein</fullName>
    </recommendedName>
</protein>
<gene>
    <name evidence="2" type="ORF">ACJMK2_027354</name>
</gene>
<evidence type="ECO:0000259" key="1">
    <source>
        <dbReference type="PROSITE" id="PS50835"/>
    </source>
</evidence>
<proteinExistence type="predicted"/>
<comment type="caution">
    <text evidence="2">The sequence shown here is derived from an EMBL/GenBank/DDBJ whole genome shotgun (WGS) entry which is preliminary data.</text>
</comment>
<accession>A0ABD3XMU8</accession>
<dbReference type="PROSITE" id="PS50835">
    <property type="entry name" value="IG_LIKE"/>
    <property type="match status" value="1"/>
</dbReference>
<organism evidence="2 3">
    <name type="scientific">Sinanodonta woodiana</name>
    <name type="common">Chinese pond mussel</name>
    <name type="synonym">Anodonta woodiana</name>
    <dbReference type="NCBI Taxonomy" id="1069815"/>
    <lineage>
        <taxon>Eukaryota</taxon>
        <taxon>Metazoa</taxon>
        <taxon>Spiralia</taxon>
        <taxon>Lophotrochozoa</taxon>
        <taxon>Mollusca</taxon>
        <taxon>Bivalvia</taxon>
        <taxon>Autobranchia</taxon>
        <taxon>Heteroconchia</taxon>
        <taxon>Palaeoheterodonta</taxon>
        <taxon>Unionida</taxon>
        <taxon>Unionoidea</taxon>
        <taxon>Unionidae</taxon>
        <taxon>Unioninae</taxon>
        <taxon>Sinanodonta</taxon>
    </lineage>
</organism>
<feature type="non-terminal residue" evidence="2">
    <location>
        <position position="1"/>
    </location>
</feature>
<name>A0ABD3XMU8_SINWO</name>
<feature type="domain" description="Ig-like" evidence="1">
    <location>
        <begin position="1"/>
        <end position="94"/>
    </location>
</feature>